<evidence type="ECO:0000256" key="19">
    <source>
        <dbReference type="ARBA" id="ARBA00023268"/>
    </source>
</evidence>
<evidence type="ECO:0000313" key="25">
    <source>
        <dbReference type="Proteomes" id="UP000144442"/>
    </source>
</evidence>
<evidence type="ECO:0000256" key="20">
    <source>
        <dbReference type="ARBA" id="ARBA00030754"/>
    </source>
</evidence>
<evidence type="ECO:0000256" key="3">
    <source>
        <dbReference type="ARBA" id="ARBA00004147"/>
    </source>
</evidence>
<evidence type="ECO:0000256" key="9">
    <source>
        <dbReference type="ARBA" id="ARBA00022705"/>
    </source>
</evidence>
<dbReference type="GO" id="GO:0016787">
    <property type="term" value="F:hydrolase activity"/>
    <property type="evidence" value="ECO:0007669"/>
    <property type="project" value="UniProtKB-KW"/>
</dbReference>
<evidence type="ECO:0000256" key="16">
    <source>
        <dbReference type="ARBA" id="ARBA00022840"/>
    </source>
</evidence>
<dbReference type="GO" id="GO:0042025">
    <property type="term" value="C:host cell nucleus"/>
    <property type="evidence" value="ECO:0007669"/>
    <property type="project" value="UniProtKB-SubCell"/>
</dbReference>
<evidence type="ECO:0000256" key="22">
    <source>
        <dbReference type="ARBA" id="ARBA00049360"/>
    </source>
</evidence>
<dbReference type="InterPro" id="IPR049912">
    <property type="entry name" value="CRESS_DNA_REP"/>
</dbReference>
<keyword evidence="25" id="KW-1185">Reference proteome</keyword>
<dbReference type="Pfam" id="PF00910">
    <property type="entry name" value="RNA_helicase"/>
    <property type="match status" value="1"/>
</dbReference>
<evidence type="ECO:0000256" key="10">
    <source>
        <dbReference type="ARBA" id="ARBA00022722"/>
    </source>
</evidence>
<dbReference type="GO" id="GO:0003677">
    <property type="term" value="F:DNA binding"/>
    <property type="evidence" value="ECO:0007669"/>
    <property type="project" value="UniProtKB-KW"/>
</dbReference>
<evidence type="ECO:0000256" key="21">
    <source>
        <dbReference type="ARBA" id="ARBA00032243"/>
    </source>
</evidence>
<comment type="catalytic activity">
    <reaction evidence="22">
        <text>ATP + H2O = ADP + phosphate + H(+)</text>
        <dbReference type="Rhea" id="RHEA:13065"/>
        <dbReference type="ChEBI" id="CHEBI:15377"/>
        <dbReference type="ChEBI" id="CHEBI:15378"/>
        <dbReference type="ChEBI" id="CHEBI:30616"/>
        <dbReference type="ChEBI" id="CHEBI:43474"/>
        <dbReference type="ChEBI" id="CHEBI:456216"/>
    </reaction>
</comment>
<keyword evidence="10" id="KW-0540">Nuclease</keyword>
<evidence type="ECO:0000256" key="17">
    <source>
        <dbReference type="ARBA" id="ARBA00023124"/>
    </source>
</evidence>
<keyword evidence="15" id="KW-0347">Helicase</keyword>
<evidence type="ECO:0000256" key="4">
    <source>
        <dbReference type="ARBA" id="ARBA00008545"/>
    </source>
</evidence>
<keyword evidence="7" id="KW-0808">Transferase</keyword>
<proteinExistence type="inferred from homology"/>
<dbReference type="InterPro" id="IPR027417">
    <property type="entry name" value="P-loop_NTPase"/>
</dbReference>
<dbReference type="GO" id="GO:0005524">
    <property type="term" value="F:ATP binding"/>
    <property type="evidence" value="ECO:0007669"/>
    <property type="project" value="UniProtKB-KW"/>
</dbReference>
<dbReference type="Gene3D" id="3.40.50.300">
    <property type="entry name" value="P-loop containing nucleotide triphosphate hydrolases"/>
    <property type="match status" value="1"/>
</dbReference>
<evidence type="ECO:0000313" key="24">
    <source>
        <dbReference type="EMBL" id="AIY31236.1"/>
    </source>
</evidence>
<comment type="cofactor">
    <cofactor evidence="2">
        <name>Mg(2+)</name>
        <dbReference type="ChEBI" id="CHEBI:18420"/>
    </cofactor>
</comment>
<protein>
    <recommendedName>
        <fullName evidence="5">Replication-associated protein</fullName>
    </recommendedName>
    <alternativeName>
        <fullName evidence="20">ATP-dependent helicase Rep</fullName>
    </alternativeName>
    <alternativeName>
        <fullName evidence="21">RepP</fullName>
    </alternativeName>
</protein>
<gene>
    <name evidence="24" type="primary">rep</name>
</gene>
<dbReference type="SUPFAM" id="SSF52540">
    <property type="entry name" value="P-loop containing nucleoside triphosphate hydrolases"/>
    <property type="match status" value="1"/>
</dbReference>
<evidence type="ECO:0000256" key="2">
    <source>
        <dbReference type="ARBA" id="ARBA00001946"/>
    </source>
</evidence>
<dbReference type="Proteomes" id="UP000144442">
    <property type="component" value="Genome"/>
</dbReference>
<dbReference type="EMBL" id="KM573766">
    <property type="protein sequence ID" value="AIY31236.1"/>
    <property type="molecule type" value="Genomic_DNA"/>
</dbReference>
<organism evidence="24 25">
    <name type="scientific">Dromedary stool-associated circular ssDNA virus</name>
    <dbReference type="NCBI Taxonomy" id="1574422"/>
    <lineage>
        <taxon>Viruses</taxon>
        <taxon>Monodnaviria</taxon>
        <taxon>Shotokuvirae</taxon>
        <taxon>Cressdnaviricota</taxon>
        <taxon>Arfiviricetes</taxon>
        <taxon>Cremevirales</taxon>
        <taxon>Smacoviridae</taxon>
    </lineage>
</organism>
<feature type="domain" description="CRESS-DNA virus Rep endonuclease" evidence="23">
    <location>
        <begin position="8"/>
        <end position="112"/>
    </location>
</feature>
<dbReference type="InterPro" id="IPR000605">
    <property type="entry name" value="Helicase_SF3_ssDNA/RNA_vir"/>
</dbReference>
<keyword evidence="18" id="KW-0238">DNA-binding</keyword>
<dbReference type="GO" id="GO:0003723">
    <property type="term" value="F:RNA binding"/>
    <property type="evidence" value="ECO:0007669"/>
    <property type="project" value="InterPro"/>
</dbReference>
<accession>A0A0A1ENT7</accession>
<keyword evidence="12" id="KW-0547">Nucleotide-binding</keyword>
<evidence type="ECO:0000256" key="8">
    <source>
        <dbReference type="ARBA" id="ARBA00022695"/>
    </source>
</evidence>
<dbReference type="PROSITE" id="PS52020">
    <property type="entry name" value="CRESS_DNA_REP"/>
    <property type="match status" value="1"/>
</dbReference>
<evidence type="ECO:0000256" key="14">
    <source>
        <dbReference type="ARBA" id="ARBA00022801"/>
    </source>
</evidence>
<evidence type="ECO:0000256" key="6">
    <source>
        <dbReference type="ARBA" id="ARBA00022562"/>
    </source>
</evidence>
<keyword evidence="14" id="KW-0378">Hydrolase</keyword>
<comment type="cofactor">
    <cofactor evidence="1">
        <name>Mn(2+)</name>
        <dbReference type="ChEBI" id="CHEBI:29035"/>
    </cofactor>
</comment>
<evidence type="ECO:0000256" key="15">
    <source>
        <dbReference type="ARBA" id="ARBA00022806"/>
    </source>
</evidence>
<reference evidence="24 25" key="1">
    <citation type="journal article" date="2014" name="Virology">
        <title>Metagenomic analysis of viromes of dromedary camel fecal samples reveals large number and high diversity of circoviruses and picobirnaviruses.</title>
        <authorList>
            <person name="Woo P.C.Y."/>
            <person name="Lau S.K.P."/>
            <person name="Teng J.L.L."/>
            <person name="Tsang A.K.L."/>
            <person name="Joseph M."/>
            <person name="Wong E.Y.M."/>
            <person name="Tang Y."/>
            <person name="Sivakumar S."/>
            <person name="Bai R."/>
            <person name="Wernery R."/>
            <person name="Wernery U."/>
            <person name="Yuen K.-Y."/>
        </authorList>
    </citation>
    <scope>NUCLEOTIDE SEQUENCE [LARGE SCALE GENOMIC DNA]</scope>
    <source>
        <strain evidence="24">DcSCV_c1054</strain>
    </source>
</reference>
<dbReference type="GO" id="GO:0003724">
    <property type="term" value="F:RNA helicase activity"/>
    <property type="evidence" value="ECO:0007669"/>
    <property type="project" value="InterPro"/>
</dbReference>
<evidence type="ECO:0000256" key="13">
    <source>
        <dbReference type="ARBA" id="ARBA00022759"/>
    </source>
</evidence>
<keyword evidence="9" id="KW-0235">DNA replication</keyword>
<evidence type="ECO:0000256" key="5">
    <source>
        <dbReference type="ARBA" id="ARBA00014531"/>
    </source>
</evidence>
<evidence type="ECO:0000256" key="12">
    <source>
        <dbReference type="ARBA" id="ARBA00022741"/>
    </source>
</evidence>
<sequence>MPANRSDRTRYSNWILTTWDPEAPYLKENWWEPQMDNLVQYVTVGHEHCHEGEQREHWHIYFELSGNHRKNMASIKEWLNDLTVHCEVRRGTGQQAIKYCQKGFDFWELGEPKRQGSRSDLVNCKQLLEEGVSMIELAQAHFGDFVRYYRGLYQYADLLSREKQRTAGLSEVEVTVFIGPAGSGKTYNCSKIKAEYEENGMGCYQFMQQQNGKCYFDGYEKQKCIWFDEFTGSTMQFNHWCRLADKYGVRVETKGGSVQISGLKRIIISTIIPPGEWWPNSQSFRDDPEQLWRRITEIYYCPKSTGTRRNKTYYKPMLIPEEDWERICRPYLENLDTLKVPIDD</sequence>
<dbReference type="GO" id="GO:0016779">
    <property type="term" value="F:nucleotidyltransferase activity"/>
    <property type="evidence" value="ECO:0007669"/>
    <property type="project" value="UniProtKB-KW"/>
</dbReference>
<keyword evidence="19" id="KW-0511">Multifunctional enzyme</keyword>
<dbReference type="GO" id="GO:0046872">
    <property type="term" value="F:metal ion binding"/>
    <property type="evidence" value="ECO:0007669"/>
    <property type="project" value="UniProtKB-KW"/>
</dbReference>
<evidence type="ECO:0000256" key="7">
    <source>
        <dbReference type="ARBA" id="ARBA00022679"/>
    </source>
</evidence>
<evidence type="ECO:0000259" key="23">
    <source>
        <dbReference type="PROSITE" id="PS52020"/>
    </source>
</evidence>
<keyword evidence="8" id="KW-0548">Nucleotidyltransferase</keyword>
<name>A0A0A1ENT7_9VIRU</name>
<dbReference type="GO" id="GO:0006260">
    <property type="term" value="P:DNA replication"/>
    <property type="evidence" value="ECO:0007669"/>
    <property type="project" value="UniProtKB-KW"/>
</dbReference>
<evidence type="ECO:0000256" key="11">
    <source>
        <dbReference type="ARBA" id="ARBA00022723"/>
    </source>
</evidence>
<keyword evidence="13" id="KW-0255">Endonuclease</keyword>
<comment type="similarity">
    <text evidence="4">Belongs to the nanoviruses/circoviruses replication-associated protein family.</text>
</comment>
<keyword evidence="17" id="KW-0190">Covalent protein-DNA linkage</keyword>
<keyword evidence="11" id="KW-0479">Metal-binding</keyword>
<comment type="subcellular location">
    <subcellularLocation>
        <location evidence="3">Host nucleus</location>
    </subcellularLocation>
</comment>
<dbReference type="Gene3D" id="3.40.1310.20">
    <property type="match status" value="1"/>
</dbReference>
<evidence type="ECO:0000256" key="18">
    <source>
        <dbReference type="ARBA" id="ARBA00023125"/>
    </source>
</evidence>
<dbReference type="GO" id="GO:0004519">
    <property type="term" value="F:endonuclease activity"/>
    <property type="evidence" value="ECO:0007669"/>
    <property type="project" value="UniProtKB-KW"/>
</dbReference>
<evidence type="ECO:0000256" key="1">
    <source>
        <dbReference type="ARBA" id="ARBA00001936"/>
    </source>
</evidence>
<keyword evidence="16" id="KW-0067">ATP-binding</keyword>
<keyword evidence="6" id="KW-1048">Host nucleus</keyword>